<dbReference type="Pfam" id="PF18962">
    <property type="entry name" value="Por_Secre_tail"/>
    <property type="match status" value="1"/>
</dbReference>
<dbReference type="GO" id="GO:0004553">
    <property type="term" value="F:hydrolase activity, hydrolyzing O-glycosyl compounds"/>
    <property type="evidence" value="ECO:0007669"/>
    <property type="project" value="UniProtKB-ARBA"/>
</dbReference>
<dbReference type="SUPFAM" id="SSF49265">
    <property type="entry name" value="Fibronectin type III"/>
    <property type="match status" value="1"/>
</dbReference>
<dbReference type="SMART" id="SM00089">
    <property type="entry name" value="PKD"/>
    <property type="match status" value="1"/>
</dbReference>
<dbReference type="STRING" id="926562.Oweho_3478"/>
<dbReference type="InterPro" id="IPR013320">
    <property type="entry name" value="ConA-like_dom_sf"/>
</dbReference>
<dbReference type="Proteomes" id="UP000005631">
    <property type="component" value="Chromosome"/>
</dbReference>
<dbReference type="SMART" id="SM00710">
    <property type="entry name" value="PbH1"/>
    <property type="match status" value="17"/>
</dbReference>
<feature type="chain" id="PRO_5003515699" evidence="3">
    <location>
        <begin position="29"/>
        <end position="2442"/>
    </location>
</feature>
<dbReference type="Pfam" id="PF13385">
    <property type="entry name" value="Laminin_G_3"/>
    <property type="match status" value="1"/>
</dbReference>
<feature type="signal peptide" evidence="3">
    <location>
        <begin position="1"/>
        <end position="28"/>
    </location>
</feature>
<dbReference type="InterPro" id="IPR011050">
    <property type="entry name" value="Pectin_lyase_fold/virulence"/>
</dbReference>
<dbReference type="RefSeq" id="WP_014203774.1">
    <property type="nucleotide sequence ID" value="NC_016599.1"/>
</dbReference>
<dbReference type="KEGG" id="oho:Oweho_3478"/>
<dbReference type="InterPro" id="IPR022409">
    <property type="entry name" value="PKD/Chitinase_dom"/>
</dbReference>
<dbReference type="InterPro" id="IPR006626">
    <property type="entry name" value="PbH1"/>
</dbReference>
<dbReference type="InterPro" id="IPR026444">
    <property type="entry name" value="Secre_tail"/>
</dbReference>
<evidence type="ECO:0000259" key="5">
    <source>
        <dbReference type="PROSITE" id="PS50853"/>
    </source>
</evidence>
<keyword evidence="2" id="KW-1015">Disulfide bond</keyword>
<proteinExistence type="predicted"/>
<dbReference type="CDD" id="cd00146">
    <property type="entry name" value="PKD"/>
    <property type="match status" value="1"/>
</dbReference>
<dbReference type="InterPro" id="IPR039448">
    <property type="entry name" value="Beta_helix"/>
</dbReference>
<keyword evidence="1 3" id="KW-0732">Signal</keyword>
<evidence type="ECO:0000256" key="3">
    <source>
        <dbReference type="SAM" id="SignalP"/>
    </source>
</evidence>
<dbReference type="InterPro" id="IPR013783">
    <property type="entry name" value="Ig-like_fold"/>
</dbReference>
<accession>G8R6G4</accession>
<evidence type="ECO:0000259" key="4">
    <source>
        <dbReference type="PROSITE" id="PS50093"/>
    </source>
</evidence>
<dbReference type="eggNOG" id="COG3291">
    <property type="taxonomic scope" value="Bacteria"/>
</dbReference>
<dbReference type="HOGENOM" id="CLU_229540_0_0_10"/>
<dbReference type="InterPro" id="IPR035986">
    <property type="entry name" value="PKD_dom_sf"/>
</dbReference>
<dbReference type="SUPFAM" id="SSF49299">
    <property type="entry name" value="PKD domain"/>
    <property type="match status" value="1"/>
</dbReference>
<protein>
    <submittedName>
        <fullName evidence="6">PKD domain protein</fullName>
    </submittedName>
</protein>
<dbReference type="SUPFAM" id="SSF51126">
    <property type="entry name" value="Pectin lyase-like"/>
    <property type="match status" value="3"/>
</dbReference>
<dbReference type="InterPro" id="IPR000601">
    <property type="entry name" value="PKD_dom"/>
</dbReference>
<dbReference type="PROSITE" id="PS50093">
    <property type="entry name" value="PKD"/>
    <property type="match status" value="1"/>
</dbReference>
<evidence type="ECO:0000256" key="2">
    <source>
        <dbReference type="ARBA" id="ARBA00023157"/>
    </source>
</evidence>
<organism evidence="6 7">
    <name type="scientific">Owenweeksia hongkongensis (strain DSM 17368 / CIP 108786 / JCM 12287 / NRRL B-23963 / UST20020801)</name>
    <dbReference type="NCBI Taxonomy" id="926562"/>
    <lineage>
        <taxon>Bacteria</taxon>
        <taxon>Pseudomonadati</taxon>
        <taxon>Bacteroidota</taxon>
        <taxon>Flavobacteriia</taxon>
        <taxon>Flavobacteriales</taxon>
        <taxon>Owenweeksiaceae</taxon>
        <taxon>Owenweeksia</taxon>
    </lineage>
</organism>
<evidence type="ECO:0000313" key="6">
    <source>
        <dbReference type="EMBL" id="AEV34427.1"/>
    </source>
</evidence>
<dbReference type="OrthoDB" id="9805017at2"/>
<dbReference type="Gene3D" id="2.60.120.200">
    <property type="match status" value="1"/>
</dbReference>
<dbReference type="Gene3D" id="2.160.20.10">
    <property type="entry name" value="Single-stranded right-handed beta-helix, Pectin lyase-like"/>
    <property type="match status" value="3"/>
</dbReference>
<dbReference type="InterPro" id="IPR036116">
    <property type="entry name" value="FN3_sf"/>
</dbReference>
<dbReference type="InterPro" id="IPR003961">
    <property type="entry name" value="FN3_dom"/>
</dbReference>
<gene>
    <name evidence="6" type="ordered locus">Oweho_3478</name>
</gene>
<dbReference type="Pfam" id="PF18911">
    <property type="entry name" value="PKD_4"/>
    <property type="match status" value="1"/>
</dbReference>
<feature type="domain" description="Fibronectin type-III" evidence="5">
    <location>
        <begin position="265"/>
        <end position="354"/>
    </location>
</feature>
<dbReference type="PROSITE" id="PS50853">
    <property type="entry name" value="FN3"/>
    <property type="match status" value="1"/>
</dbReference>
<keyword evidence="7" id="KW-1185">Reference proteome</keyword>
<sequence>MKKKLQFIKHLATLLFAVCIVNSGYSQNALHFDGVDDYVQTTFPGILGGSTPITVEAWIKNNSGGNPQIITDWGANAIGSRFTFRLQDVGGISNVLRIEISGSGMNGTINVGDSTWHHVAVVYDPNATNNYTLYVDGVMDVQGNMSTSLNIQGVSDMRIGQRMASMQPHNFDGAMEEVRVWNVARTQAQLIADSATEFCQAQAGLVAYHRFNSGTAGGINTNDTISYDESGLSNNGQLHGFALSGNFSNWVTGKLTPCVPPSCLSPVGLGATNISRATADVYWTQNNAGSTFKVEYGTSGFTLGQGIKSASTNDTISLSGLTDLTTYDVYVKEICSATDSSAWSLFSFTTTCASLSGTYTVNKNAGASATNFTSFTDLANALSICGISGPLTVNVTPGSGVYNEQVEFFAIPGASATNTVTINGNGESIIDSGSTNYAALVLNGTDHIILDSLHIMAVGTSNRMALQFTNQADSNIVRNCVIEMDGSATATTTAALSFSGSLTSTTTAGNNGNYNLIEGNEISGGYYGVRHGGLSASSYIEGNQFIDNTIRDFQVYGLYSTYTTGTVIRGNDIHRLNRMSVSTFYGSYNRNSYDLEISNNWFHHGFAQATGSASAMYGVYSTSSDASVGSECKVFNNVFSDMDNSGSSYYIYNSGSDNWWYFHNTISTGDPTIGGTGATRMFYQTGSATGVKFKNNIVYMDRGTAGANYMLYLNSSSSYEIDNNGYYMPSAGTGNFNFGYYGGNISDLTAWKAVNSSAFDQNSAEGDPFFVDPSTGDYTPTAAYFNNIGDNLQTVVATDINGAARSTTPDPGAYEFIPPPGPDMSILNIYPGGASCGTTTDIIIAVSNQGTDTVNSYNVNYSVNGVTQTPIAMVGVFASGEVDSISITGLPISGSSFTSVVVTLTSIAPGVDTDPANNSGTIDLRAGLSGTYTLDQSTAASATNFVSFSSLTQSLMNYGVCGPVTVNLVGTSTTYTEQFMLSEIPGVSASNTVTINGNGNTLQFLATSSAERATVTLNGTDWLTIDSLNITALGSSGDYGFGVMLTNNADHNTIRNCIITSADDQTSTSFGGLTISGSVASATTYGQSGNYNTIEGNTIHGGYYGITCVGESSDSTNGNIIRNNIIEDFHYYGAYIYYNRDLEFSGNNVSRAGRTTTTTLYALRFYHNGSAKIVGNKIHDGFTGNPTSTSSSYYLYVLSMEGTASNPSEIANNLVYNTESEGVTFGMYFSNLTNTTIAHNTIALEDLAYQGTATYTYCRGVFFASTMNNVDFSNNLIYYDVNGPSGNGSCLVYASTLPSSMDNNAYYVGANTPDNFGYSGGFASTFSAWQSSTSQEVSSVFSNPYFTDLANDNFTPQTTVLDGMGADLTSIISEDINGVIRTIPTDPGAIEFTGAPCTGLLGITDTVTANSATVMWEGPGQNADIIWGPVGFMQASITPDTVYVLAPDTSGTMLGMNSNSCYEYYIKLNCTSSIPGAPALMGPYTVCTDCAGGGLNGTYTVGGTPGPSNFATLDSVIDALTGCGINGPVVFNLQGGTHNAFTLGNVDGSSATNTITFNGSANYGDSIIATGQTAAIELDRTAHVSFNGIYAENSGMYVVWMHNETYGVSFDNCHLMGNPSTSSLSSVLAATASATSATTAGNSVSHLNVSNCKITGNYYGVSLYGTSSASKSSVATLINNELTNQYYYGMRTQHMDSVSIEGNSVTGLRNASGSYGMHIYYTDNVEIIGNEVYGADNHALYVTYSNYSNSTPGSYSIIANNMLQSNSGSGIYVNFPENLDIFHNSIQGGGLYGMYLTGSSSITAGVDVRNNIIENSGTGTSLYVSTTPGNTTIDYNLYNSGGNIGNGEATLASWKTANTAWNQNSIQAAPGFVSANDFHIVGTVPNDLGDNTVGITVDFDSDTRPASGSTSVDIGADEYTPLSYDVTPDMIIAPLSGNCGDSNMAVSVVLTNLGVQPVTNVGVTVNVTGANTATLSGSYSGPLASLMSDTITISGFNSYMGGNFNFEVILSYTGDQNTNNDTLQVNGIEIISVQPMVYPIYGICTNDTTGAFAAVSQSGIVHNWYQNATDVTPFATGDTVSVSPNQTLFLDRSKEVDQLVVDAPHTSSQFGNMFKIYVKNDFTFTGFSFVPASSGTVEPIAFYKQGNFVGHETTRGDWTAIDSLTITGASANAWYRINFTSPVQFTTGDTISFYLANKQGTKIRWENITSLNAVGDLFFNNADFEYYAGVTGAYFGNNMTSGGPRAVSSIMHYSSNDVCGNNRIALTMGVRNDSAVADFTSIVNANGADVDFDASASKGQVYTWDFGDGQSGSGVNTTNTYGAAGSYTVTLTVTDTICGTTDTISKTVLATVSLTELSLSGRVEVYPNPNNGKFNVNLDLVGGQDVQLALVNTVGQVVYTKDLGRVGGHVETELHIENLAPGVYYLRVMANGKSTTVKITVL</sequence>
<feature type="domain" description="PKD" evidence="4">
    <location>
        <begin position="2302"/>
        <end position="2355"/>
    </location>
</feature>
<dbReference type="InterPro" id="IPR012334">
    <property type="entry name" value="Pectin_lyas_fold"/>
</dbReference>
<reference evidence="6 7" key="1">
    <citation type="journal article" date="2012" name="Stand. Genomic Sci.">
        <title>Genome sequence of the orange-pigmented seawater bacterium Owenweeksia hongkongensis type strain (UST20020801(T)).</title>
        <authorList>
            <person name="Riedel T."/>
            <person name="Held B."/>
            <person name="Nolan M."/>
            <person name="Lucas S."/>
            <person name="Lapidus A."/>
            <person name="Tice H."/>
            <person name="Del Rio T.G."/>
            <person name="Cheng J.F."/>
            <person name="Han C."/>
            <person name="Tapia R."/>
            <person name="Goodwin L.A."/>
            <person name="Pitluck S."/>
            <person name="Liolios K."/>
            <person name="Mavromatis K."/>
            <person name="Pagani I."/>
            <person name="Ivanova N."/>
            <person name="Mikhailova N."/>
            <person name="Pati A."/>
            <person name="Chen A."/>
            <person name="Palaniappan K."/>
            <person name="Rohde M."/>
            <person name="Tindall B.J."/>
            <person name="Detter J.C."/>
            <person name="Goker M."/>
            <person name="Woyke T."/>
            <person name="Bristow J."/>
            <person name="Eisen J.A."/>
            <person name="Markowitz V."/>
            <person name="Hugenholtz P."/>
            <person name="Klenk H.P."/>
            <person name="Kyrpides N.C."/>
        </authorList>
    </citation>
    <scope>NUCLEOTIDE SEQUENCE</scope>
    <source>
        <strain evidence="7">DSM 17368 / JCM 12287 / NRRL B-23963</strain>
    </source>
</reference>
<evidence type="ECO:0000256" key="1">
    <source>
        <dbReference type="ARBA" id="ARBA00022729"/>
    </source>
</evidence>
<evidence type="ECO:0000313" key="7">
    <source>
        <dbReference type="Proteomes" id="UP000005631"/>
    </source>
</evidence>
<dbReference type="GO" id="GO:0005975">
    <property type="term" value="P:carbohydrate metabolic process"/>
    <property type="evidence" value="ECO:0007669"/>
    <property type="project" value="UniProtKB-ARBA"/>
</dbReference>
<name>G8R6G4_OWEHD</name>
<dbReference type="SUPFAM" id="SSF49899">
    <property type="entry name" value="Concanavalin A-like lectins/glucanases"/>
    <property type="match status" value="1"/>
</dbReference>
<dbReference type="SMART" id="SM00560">
    <property type="entry name" value="LamGL"/>
    <property type="match status" value="1"/>
</dbReference>
<dbReference type="NCBIfam" id="TIGR04183">
    <property type="entry name" value="Por_Secre_tail"/>
    <property type="match status" value="1"/>
</dbReference>
<dbReference type="InterPro" id="IPR006558">
    <property type="entry name" value="LamG-like"/>
</dbReference>
<dbReference type="EMBL" id="CP003156">
    <property type="protein sequence ID" value="AEV34427.1"/>
    <property type="molecule type" value="Genomic_DNA"/>
</dbReference>
<dbReference type="Gene3D" id="2.60.40.10">
    <property type="entry name" value="Immunoglobulins"/>
    <property type="match status" value="2"/>
</dbReference>
<dbReference type="Pfam" id="PF13229">
    <property type="entry name" value="Beta_helix"/>
    <property type="match status" value="2"/>
</dbReference>